<gene>
    <name evidence="3" type="ORF">BFP71_03965</name>
</gene>
<dbReference type="FunFam" id="3.40.50.880:FF:000003">
    <property type="entry name" value="Anthranilate synthase component II"/>
    <property type="match status" value="1"/>
</dbReference>
<feature type="domain" description="Glutamine amidotransferase" evidence="2">
    <location>
        <begin position="3"/>
        <end position="183"/>
    </location>
</feature>
<name>A0A1E5T608_9BACT</name>
<dbReference type="PRINTS" id="PR00099">
    <property type="entry name" value="CPSGATASE"/>
</dbReference>
<dbReference type="SUPFAM" id="SSF52317">
    <property type="entry name" value="Class I glutamine amidotransferase-like"/>
    <property type="match status" value="1"/>
</dbReference>
<dbReference type="Gene3D" id="3.40.50.880">
    <property type="match status" value="1"/>
</dbReference>
<evidence type="ECO:0000259" key="2">
    <source>
        <dbReference type="Pfam" id="PF00117"/>
    </source>
</evidence>
<keyword evidence="4" id="KW-1185">Reference proteome</keyword>
<dbReference type="OrthoDB" id="9786812at2"/>
<evidence type="ECO:0000313" key="4">
    <source>
        <dbReference type="Proteomes" id="UP000095552"/>
    </source>
</evidence>
<dbReference type="PRINTS" id="PR00097">
    <property type="entry name" value="ANTSNTHASEII"/>
</dbReference>
<dbReference type="PRINTS" id="PR00096">
    <property type="entry name" value="GATASE"/>
</dbReference>
<dbReference type="CDD" id="cd01743">
    <property type="entry name" value="GATase1_Anthranilate_Synthase"/>
    <property type="match status" value="1"/>
</dbReference>
<dbReference type="GO" id="GO:0005829">
    <property type="term" value="C:cytosol"/>
    <property type="evidence" value="ECO:0007669"/>
    <property type="project" value="TreeGrafter"/>
</dbReference>
<keyword evidence="1" id="KW-0315">Glutamine amidotransferase</keyword>
<dbReference type="GO" id="GO:0000162">
    <property type="term" value="P:L-tryptophan biosynthetic process"/>
    <property type="evidence" value="ECO:0007669"/>
    <property type="project" value="TreeGrafter"/>
</dbReference>
<dbReference type="Pfam" id="PF00117">
    <property type="entry name" value="GATase"/>
    <property type="match status" value="1"/>
</dbReference>
<dbReference type="Proteomes" id="UP000095552">
    <property type="component" value="Unassembled WGS sequence"/>
</dbReference>
<dbReference type="InterPro" id="IPR029062">
    <property type="entry name" value="Class_I_gatase-like"/>
</dbReference>
<reference evidence="3 4" key="1">
    <citation type="submission" date="2016-08" db="EMBL/GenBank/DDBJ databases">
        <title>Draft genome of Fabibacter sp. strain SK-8.</title>
        <authorList>
            <person name="Wong S.-K."/>
            <person name="Hamasaki K."/>
            <person name="Yoshizawa S."/>
        </authorList>
    </citation>
    <scope>NUCLEOTIDE SEQUENCE [LARGE SCALE GENOMIC DNA]</scope>
    <source>
        <strain evidence="3 4">SK-8</strain>
    </source>
</reference>
<dbReference type="InterPro" id="IPR017926">
    <property type="entry name" value="GATASE"/>
</dbReference>
<proteinExistence type="predicted"/>
<evidence type="ECO:0000256" key="1">
    <source>
        <dbReference type="ARBA" id="ARBA00022962"/>
    </source>
</evidence>
<organism evidence="3 4">
    <name type="scientific">Roseivirga misakiensis</name>
    <dbReference type="NCBI Taxonomy" id="1563681"/>
    <lineage>
        <taxon>Bacteria</taxon>
        <taxon>Pseudomonadati</taxon>
        <taxon>Bacteroidota</taxon>
        <taxon>Cytophagia</taxon>
        <taxon>Cytophagales</taxon>
        <taxon>Roseivirgaceae</taxon>
        <taxon>Roseivirga</taxon>
    </lineage>
</organism>
<sequence>MILLIDNYDSFTYNLVDYFNQLGIEVKVMRNNVSLDQLNPDDFSGIVLSPGPEKPSDAGNLLPIIAQFLGRLPMIGICLGHQAIAQHLGAKLEKAKRPMHGKISQIEASDSHMYDGLPLTFNVVRYHSLIVAELPKILTPTAKTSTGELMSFEGSEDLKVWGIQFHPEAFLTEYGLEILKNWVRFNEIV</sequence>
<dbReference type="STRING" id="1563681.BFP71_03965"/>
<dbReference type="InterPro" id="IPR050472">
    <property type="entry name" value="Anth_synth/Amidotransfase"/>
</dbReference>
<dbReference type="AlphaFoldDB" id="A0A1E5T608"/>
<dbReference type="EMBL" id="MDGQ01000003">
    <property type="protein sequence ID" value="OEK06824.1"/>
    <property type="molecule type" value="Genomic_DNA"/>
</dbReference>
<dbReference type="PROSITE" id="PS51273">
    <property type="entry name" value="GATASE_TYPE_1"/>
    <property type="match status" value="1"/>
</dbReference>
<dbReference type="PANTHER" id="PTHR43418">
    <property type="entry name" value="MULTIFUNCTIONAL TRYPTOPHAN BIOSYNTHESIS PROTEIN-RELATED"/>
    <property type="match status" value="1"/>
</dbReference>
<dbReference type="GO" id="GO:0004049">
    <property type="term" value="F:anthranilate synthase activity"/>
    <property type="evidence" value="ECO:0007669"/>
    <property type="project" value="TreeGrafter"/>
</dbReference>
<evidence type="ECO:0000313" key="3">
    <source>
        <dbReference type="EMBL" id="OEK06824.1"/>
    </source>
</evidence>
<dbReference type="RefSeq" id="WP_069834136.1">
    <property type="nucleotide sequence ID" value="NZ_MDGQ01000003.1"/>
</dbReference>
<comment type="caution">
    <text evidence="3">The sequence shown here is derived from an EMBL/GenBank/DDBJ whole genome shotgun (WGS) entry which is preliminary data.</text>
</comment>
<protein>
    <submittedName>
        <fullName evidence="3">Aminodeoxychorismate/anthranilate synthase component II</fullName>
    </submittedName>
</protein>
<dbReference type="NCBIfam" id="TIGR00566">
    <property type="entry name" value="trpG_papA"/>
    <property type="match status" value="1"/>
</dbReference>
<dbReference type="InterPro" id="IPR006221">
    <property type="entry name" value="TrpG/PapA_dom"/>
</dbReference>
<accession>A0A1E5T608</accession>
<dbReference type="PANTHER" id="PTHR43418:SF4">
    <property type="entry name" value="MULTIFUNCTIONAL TRYPTOPHAN BIOSYNTHESIS PROTEIN"/>
    <property type="match status" value="1"/>
</dbReference>